<dbReference type="GO" id="GO:0006629">
    <property type="term" value="P:lipid metabolic process"/>
    <property type="evidence" value="ECO:0007669"/>
    <property type="project" value="InterPro"/>
</dbReference>
<dbReference type="EMBL" id="FQWM01000001">
    <property type="protein sequence ID" value="SHG41827.1"/>
    <property type="molecule type" value="Genomic_DNA"/>
</dbReference>
<evidence type="ECO:0000313" key="4">
    <source>
        <dbReference type="Proteomes" id="UP000184211"/>
    </source>
</evidence>
<dbReference type="InterPro" id="IPR005804">
    <property type="entry name" value="FA_desaturase_dom"/>
</dbReference>
<feature type="transmembrane region" description="Helical" evidence="1">
    <location>
        <begin position="140"/>
        <end position="159"/>
    </location>
</feature>
<dbReference type="GO" id="GO:0016020">
    <property type="term" value="C:membrane"/>
    <property type="evidence" value="ECO:0007669"/>
    <property type="project" value="TreeGrafter"/>
</dbReference>
<accession>A0A1M5JMN2</accession>
<name>A0A1M5JMN2_9RHOB</name>
<dbReference type="RefSeq" id="WP_072790619.1">
    <property type="nucleotide sequence ID" value="NZ_FQWM01000001.1"/>
</dbReference>
<reference evidence="4" key="1">
    <citation type="submission" date="2016-11" db="EMBL/GenBank/DDBJ databases">
        <authorList>
            <person name="Varghese N."/>
            <person name="Submissions S."/>
        </authorList>
    </citation>
    <scope>NUCLEOTIDE SEQUENCE [LARGE SCALE GENOMIC DNA]</scope>
    <source>
        <strain evidence="4">DSM 28223</strain>
    </source>
</reference>
<dbReference type="Pfam" id="PF00487">
    <property type="entry name" value="FA_desaturase"/>
    <property type="match status" value="1"/>
</dbReference>
<feature type="domain" description="Fatty acid desaturase" evidence="2">
    <location>
        <begin position="44"/>
        <end position="286"/>
    </location>
</feature>
<dbReference type="Proteomes" id="UP000184211">
    <property type="component" value="Unassembled WGS sequence"/>
</dbReference>
<dbReference type="PANTHER" id="PTHR19353">
    <property type="entry name" value="FATTY ACID DESATURASE 2"/>
    <property type="match status" value="1"/>
</dbReference>
<keyword evidence="4" id="KW-1185">Reference proteome</keyword>
<dbReference type="AlphaFoldDB" id="A0A1M5JMN2"/>
<evidence type="ECO:0000259" key="2">
    <source>
        <dbReference type="Pfam" id="PF00487"/>
    </source>
</evidence>
<gene>
    <name evidence="3" type="ORF">SAMN04488044_0721</name>
</gene>
<keyword evidence="1" id="KW-1133">Transmembrane helix</keyword>
<dbReference type="InterPro" id="IPR012171">
    <property type="entry name" value="Fatty_acid_desaturase"/>
</dbReference>
<proteinExistence type="predicted"/>
<evidence type="ECO:0000256" key="1">
    <source>
        <dbReference type="SAM" id="Phobius"/>
    </source>
</evidence>
<keyword evidence="1" id="KW-0472">Membrane</keyword>
<feature type="transmembrane region" description="Helical" evidence="1">
    <location>
        <begin position="18"/>
        <end position="37"/>
    </location>
</feature>
<dbReference type="PANTHER" id="PTHR19353:SF73">
    <property type="entry name" value="FATTY ACID DESATURASE"/>
    <property type="match status" value="1"/>
</dbReference>
<dbReference type="OrthoDB" id="9769653at2"/>
<evidence type="ECO:0000313" key="3">
    <source>
        <dbReference type="EMBL" id="SHG41827.1"/>
    </source>
</evidence>
<organism evidence="3 4">
    <name type="scientific">Cognatishimia maritima</name>
    <dbReference type="NCBI Taxonomy" id="870908"/>
    <lineage>
        <taxon>Bacteria</taxon>
        <taxon>Pseudomonadati</taxon>
        <taxon>Pseudomonadota</taxon>
        <taxon>Alphaproteobacteria</taxon>
        <taxon>Rhodobacterales</taxon>
        <taxon>Paracoccaceae</taxon>
        <taxon>Cognatishimia</taxon>
    </lineage>
</organism>
<dbReference type="GO" id="GO:0016717">
    <property type="term" value="F:oxidoreductase activity, acting on paired donors, with oxidation of a pair of donors resulting in the reduction of molecular oxygen to two molecules of water"/>
    <property type="evidence" value="ECO:0007669"/>
    <property type="project" value="TreeGrafter"/>
</dbReference>
<protein>
    <submittedName>
        <fullName evidence="3">Omega-6 fatty acid desaturase (Delta-12 desaturase)</fullName>
    </submittedName>
</protein>
<sequence>MDFQAIISKHRHIDNRTAWGQLLGTLFAYFAFLTAAVIGANHIWIVLPCAAACGLSAVRLYMLQHDCMHRCFLKPKKINDLIGVLLSPFTLTPFATGRYNHGLHHSHVGDLDHRDTFEINVLTVNEYREKSFGFRLAYRLYRHPFTLVLVGPFLVFMVFHRFPKNTLKGGFIKDVLIHNLMLLVYFAAVFGVAGLTGIWVLLLSIWIGVSLGAVIPYVEHNFEDAHWGRWPELTHEKAALENSAVLDFGKAFHWVTANIGFHDLHHLNPMIPNYNLKTCHQELENAGLLHSRKITPREALDCFNWKLWDEEQEKMVGFPA</sequence>
<dbReference type="STRING" id="870908.SAMN04488044_0721"/>
<feature type="transmembrane region" description="Helical" evidence="1">
    <location>
        <begin position="43"/>
        <end position="61"/>
    </location>
</feature>
<keyword evidence="1" id="KW-0812">Transmembrane</keyword>